<dbReference type="EMBL" id="MCFL01000025">
    <property type="protein sequence ID" value="ORZ34930.1"/>
    <property type="molecule type" value="Genomic_DNA"/>
</dbReference>
<dbReference type="AlphaFoldDB" id="A0A1Y2HK16"/>
<evidence type="ECO:0000256" key="4">
    <source>
        <dbReference type="PIRSR" id="PIRSR601310-3"/>
    </source>
</evidence>
<dbReference type="Gene3D" id="3.30.428.10">
    <property type="entry name" value="HIT-like"/>
    <property type="match status" value="1"/>
</dbReference>
<dbReference type="GO" id="GO:0000166">
    <property type="term" value="F:nucleotide binding"/>
    <property type="evidence" value="ECO:0007669"/>
    <property type="project" value="UniProtKB-KW"/>
</dbReference>
<dbReference type="InterPro" id="IPR036265">
    <property type="entry name" value="HIT-like_sf"/>
</dbReference>
<dbReference type="Proteomes" id="UP000193411">
    <property type="component" value="Unassembled WGS sequence"/>
</dbReference>
<evidence type="ECO:0000256" key="3">
    <source>
        <dbReference type="PIRSR" id="PIRSR601310-1"/>
    </source>
</evidence>
<proteinExistence type="predicted"/>
<evidence type="ECO:0000313" key="6">
    <source>
        <dbReference type="Proteomes" id="UP000193411"/>
    </source>
</evidence>
<reference evidence="5 6" key="1">
    <citation type="submission" date="2016-07" db="EMBL/GenBank/DDBJ databases">
        <title>Pervasive Adenine N6-methylation of Active Genes in Fungi.</title>
        <authorList>
            <consortium name="DOE Joint Genome Institute"/>
            <person name="Mondo S.J."/>
            <person name="Dannebaum R.O."/>
            <person name="Kuo R.C."/>
            <person name="Labutti K."/>
            <person name="Haridas S."/>
            <person name="Kuo A."/>
            <person name="Salamov A."/>
            <person name="Ahrendt S.R."/>
            <person name="Lipzen A."/>
            <person name="Sullivan W."/>
            <person name="Andreopoulos W.B."/>
            <person name="Clum A."/>
            <person name="Lindquist E."/>
            <person name="Daum C."/>
            <person name="Ramamoorthy G.K."/>
            <person name="Gryganskyi A."/>
            <person name="Culley D."/>
            <person name="Magnuson J.K."/>
            <person name="James T.Y."/>
            <person name="O'Malley M.A."/>
            <person name="Stajich J.E."/>
            <person name="Spatafora J.W."/>
            <person name="Visel A."/>
            <person name="Grigoriev I.V."/>
        </authorList>
    </citation>
    <scope>NUCLEOTIDE SEQUENCE [LARGE SCALE GENOMIC DNA]</scope>
    <source>
        <strain evidence="5 6">PL171</strain>
    </source>
</reference>
<keyword evidence="1" id="KW-0547">Nucleotide-binding</keyword>
<organism evidence="5 6">
    <name type="scientific">Catenaria anguillulae PL171</name>
    <dbReference type="NCBI Taxonomy" id="765915"/>
    <lineage>
        <taxon>Eukaryota</taxon>
        <taxon>Fungi</taxon>
        <taxon>Fungi incertae sedis</taxon>
        <taxon>Blastocladiomycota</taxon>
        <taxon>Blastocladiomycetes</taxon>
        <taxon>Blastocladiales</taxon>
        <taxon>Catenariaceae</taxon>
        <taxon>Catenaria</taxon>
    </lineage>
</organism>
<dbReference type="GO" id="GO:0016787">
    <property type="term" value="F:hydrolase activity"/>
    <property type="evidence" value="ECO:0007669"/>
    <property type="project" value="UniProtKB-KW"/>
</dbReference>
<keyword evidence="2" id="KW-0378">Hydrolase</keyword>
<dbReference type="PANTHER" id="PTHR12486:SF5">
    <property type="entry name" value="ADENOSINE 5'-MONOPHOSPHORAMIDASE HINT3"/>
    <property type="match status" value="1"/>
</dbReference>
<evidence type="ECO:0000256" key="2">
    <source>
        <dbReference type="ARBA" id="ARBA00022801"/>
    </source>
</evidence>
<dbReference type="PRINTS" id="PR00332">
    <property type="entry name" value="HISTRIAD"/>
</dbReference>
<protein>
    <submittedName>
        <fullName evidence="5">HIT-like domain-containing protein</fullName>
    </submittedName>
</protein>
<feature type="short sequence motif" description="Histidine triad motif" evidence="4">
    <location>
        <begin position="87"/>
        <end position="91"/>
    </location>
</feature>
<accession>A0A1Y2HK16</accession>
<gene>
    <name evidence="5" type="ORF">BCR44DRAFT_1137842</name>
</gene>
<keyword evidence="6" id="KW-1185">Reference proteome</keyword>
<feature type="active site" description="Tele-AMP-histidine intermediate" evidence="3">
    <location>
        <position position="89"/>
    </location>
</feature>
<sequence length="133" mass="15124">MTCIFCNITPDKFKIEYSDDSVSVFHDIRPAGRIHLLVVPKEHCGGIAQLDHHHVDKASVVLICSEAHAPDRHCFGFHLSPFVMIDHLHLHVIVPPTSLAKSWLYASWFPWFLPVDKAIDELKAKDHRLSPTI</sequence>
<dbReference type="InterPro" id="IPR001310">
    <property type="entry name" value="Histidine_triad_HIT"/>
</dbReference>
<comment type="caution">
    <text evidence="5">The sequence shown here is derived from an EMBL/GenBank/DDBJ whole genome shotgun (WGS) entry which is preliminary data.</text>
</comment>
<evidence type="ECO:0000256" key="1">
    <source>
        <dbReference type="ARBA" id="ARBA00022741"/>
    </source>
</evidence>
<dbReference type="OrthoDB" id="1915375at2759"/>
<dbReference type="SUPFAM" id="SSF54197">
    <property type="entry name" value="HIT-like"/>
    <property type="match status" value="1"/>
</dbReference>
<evidence type="ECO:0000313" key="5">
    <source>
        <dbReference type="EMBL" id="ORZ34930.1"/>
    </source>
</evidence>
<dbReference type="Pfam" id="PF11969">
    <property type="entry name" value="DcpS_C"/>
    <property type="match status" value="1"/>
</dbReference>
<dbReference type="PANTHER" id="PTHR12486">
    <property type="entry name" value="APRATAXIN-RELATED"/>
    <property type="match status" value="1"/>
</dbReference>
<name>A0A1Y2HK16_9FUNG</name>